<dbReference type="EMBL" id="KV425554">
    <property type="protein sequence ID" value="KZT29448.1"/>
    <property type="molecule type" value="Genomic_DNA"/>
</dbReference>
<dbReference type="EC" id="2.1.1.221" evidence="1"/>
<dbReference type="GO" id="GO:0005634">
    <property type="term" value="C:nucleus"/>
    <property type="evidence" value="ECO:0007669"/>
    <property type="project" value="TreeGrafter"/>
</dbReference>
<sequence length="370" mass="41626">MENAASSSGAVEPSATDQVQPLSKSAQKKLARAARYADLKQERRAREKEQRKEKKRIRAEKRAAGELDSDEEREDDARRKRRKGDAGRKTVFGARVVVDLGFDELMSEKEIISLSSQLAYTYSANRHSSNPFSSLLFTCLNGRTLTRLETVGDASYKRWSNTEWWTDGYEKLWEENSPPTDAASEEQPTEGVSVQIQSSEAAAESDQAEKSLESDPQQNAHSKALKNGVIYLTADSSDELLELKEDETYIIGGIVDRNRYKNLCFNKANGQGIRTARLPIGTYLSHFPTRKVLTVNQVFEIMLKWVETRDWEQALYAVMPKRKFQNRGNGKEKSAAGSEQDEEDGDRPANSSSEANDKEIIPAAEVEEQM</sequence>
<evidence type="ECO:0000256" key="4">
    <source>
        <dbReference type="ARBA" id="ARBA00022679"/>
    </source>
</evidence>
<dbReference type="PANTHER" id="PTHR13563:SF13">
    <property type="entry name" value="TRNA METHYLTRANSFERASE 10 HOMOLOG A"/>
    <property type="match status" value="1"/>
</dbReference>
<dbReference type="AlphaFoldDB" id="A0A165VBM4"/>
<dbReference type="Gene3D" id="3.40.1280.30">
    <property type="match status" value="1"/>
</dbReference>
<evidence type="ECO:0000256" key="9">
    <source>
        <dbReference type="SAM" id="MobiDB-lite"/>
    </source>
</evidence>
<feature type="compositionally biased region" description="Low complexity" evidence="9">
    <location>
        <begin position="195"/>
        <end position="205"/>
    </location>
</feature>
<dbReference type="OrthoDB" id="278300at2759"/>
<evidence type="ECO:0000256" key="1">
    <source>
        <dbReference type="ARBA" id="ARBA00012797"/>
    </source>
</evidence>
<evidence type="ECO:0000313" key="12">
    <source>
        <dbReference type="Proteomes" id="UP000076761"/>
    </source>
</evidence>
<evidence type="ECO:0000313" key="11">
    <source>
        <dbReference type="EMBL" id="KZT29448.1"/>
    </source>
</evidence>
<keyword evidence="4" id="KW-0808">Transferase</keyword>
<protein>
    <recommendedName>
        <fullName evidence="2">tRNA (guanine(9)-N1)-methyltransferase</fullName>
        <ecNumber evidence="1">2.1.1.221</ecNumber>
    </recommendedName>
    <alternativeName>
        <fullName evidence="7">tRNA methyltransferase 10</fullName>
    </alternativeName>
    <alternativeName>
        <fullName evidence="6">tRNA(m1G9)-methyltransferase</fullName>
    </alternativeName>
</protein>
<dbReference type="InterPro" id="IPR038459">
    <property type="entry name" value="MT_TRM10-typ_sf"/>
</dbReference>
<feature type="domain" description="SAM-dependent MTase TRM10-type" evidence="10">
    <location>
        <begin position="79"/>
        <end position="326"/>
    </location>
</feature>
<dbReference type="PROSITE" id="PS51675">
    <property type="entry name" value="SAM_MT_TRM10"/>
    <property type="match status" value="1"/>
</dbReference>
<dbReference type="InterPro" id="IPR007356">
    <property type="entry name" value="tRNA_m1G_MeTrfase_euk"/>
</dbReference>
<feature type="region of interest" description="Disordered" evidence="9">
    <location>
        <begin position="325"/>
        <end position="370"/>
    </location>
</feature>
<accession>A0A165VBM4</accession>
<dbReference type="GO" id="GO:0052905">
    <property type="term" value="F:tRNA (guanosine(9)-N1)-methyltransferase activity"/>
    <property type="evidence" value="ECO:0007669"/>
    <property type="project" value="UniProtKB-EC"/>
</dbReference>
<keyword evidence="12" id="KW-1185">Reference proteome</keyword>
<evidence type="ECO:0000256" key="5">
    <source>
        <dbReference type="ARBA" id="ARBA00022691"/>
    </source>
</evidence>
<dbReference type="PANTHER" id="PTHR13563">
    <property type="entry name" value="TRNA (GUANINE-9-) METHYLTRANSFERASE"/>
    <property type="match status" value="1"/>
</dbReference>
<proteinExistence type="predicted"/>
<dbReference type="Proteomes" id="UP000076761">
    <property type="component" value="Unassembled WGS sequence"/>
</dbReference>
<reference evidence="11 12" key="1">
    <citation type="journal article" date="2016" name="Mol. Biol. Evol.">
        <title>Comparative Genomics of Early-Diverging Mushroom-Forming Fungi Provides Insights into the Origins of Lignocellulose Decay Capabilities.</title>
        <authorList>
            <person name="Nagy L.G."/>
            <person name="Riley R."/>
            <person name="Tritt A."/>
            <person name="Adam C."/>
            <person name="Daum C."/>
            <person name="Floudas D."/>
            <person name="Sun H."/>
            <person name="Yadav J.S."/>
            <person name="Pangilinan J."/>
            <person name="Larsson K.H."/>
            <person name="Matsuura K."/>
            <person name="Barry K."/>
            <person name="Labutti K."/>
            <person name="Kuo R."/>
            <person name="Ohm R.A."/>
            <person name="Bhattacharya S.S."/>
            <person name="Shirouzu T."/>
            <person name="Yoshinaga Y."/>
            <person name="Martin F.M."/>
            <person name="Grigoriev I.V."/>
            <person name="Hibbett D.S."/>
        </authorList>
    </citation>
    <scope>NUCLEOTIDE SEQUENCE [LARGE SCALE GENOMIC DNA]</scope>
    <source>
        <strain evidence="11 12">HHB14362 ss-1</strain>
    </source>
</reference>
<evidence type="ECO:0000256" key="6">
    <source>
        <dbReference type="ARBA" id="ARBA00031792"/>
    </source>
</evidence>
<evidence type="ECO:0000256" key="7">
    <source>
        <dbReference type="ARBA" id="ARBA00032166"/>
    </source>
</evidence>
<feature type="region of interest" description="Disordered" evidence="9">
    <location>
        <begin position="1"/>
        <end position="86"/>
    </location>
</feature>
<feature type="region of interest" description="Disordered" evidence="9">
    <location>
        <begin position="175"/>
        <end position="219"/>
    </location>
</feature>
<dbReference type="CDD" id="cd18089">
    <property type="entry name" value="SPOUT_Trm10-like"/>
    <property type="match status" value="1"/>
</dbReference>
<dbReference type="GO" id="GO:0000049">
    <property type="term" value="F:tRNA binding"/>
    <property type="evidence" value="ECO:0007669"/>
    <property type="project" value="TreeGrafter"/>
</dbReference>
<dbReference type="InParanoid" id="A0A165VBM4"/>
<feature type="compositionally biased region" description="Basic and acidic residues" evidence="9">
    <location>
        <begin position="35"/>
        <end position="52"/>
    </location>
</feature>
<comment type="catalytic activity">
    <reaction evidence="8">
        <text>guanosine(9) in tRNA + S-adenosyl-L-methionine = N(1)-methylguanosine(9) in tRNA + S-adenosyl-L-homocysteine + H(+)</text>
        <dbReference type="Rhea" id="RHEA:43156"/>
        <dbReference type="Rhea" id="RHEA-COMP:10367"/>
        <dbReference type="Rhea" id="RHEA-COMP:10368"/>
        <dbReference type="ChEBI" id="CHEBI:15378"/>
        <dbReference type="ChEBI" id="CHEBI:57856"/>
        <dbReference type="ChEBI" id="CHEBI:59789"/>
        <dbReference type="ChEBI" id="CHEBI:73542"/>
        <dbReference type="ChEBI" id="CHEBI:74269"/>
        <dbReference type="EC" id="2.1.1.221"/>
    </reaction>
</comment>
<dbReference type="GO" id="GO:0002939">
    <property type="term" value="P:tRNA N1-guanine methylation"/>
    <property type="evidence" value="ECO:0007669"/>
    <property type="project" value="TreeGrafter"/>
</dbReference>
<feature type="compositionally biased region" description="Polar residues" evidence="9">
    <location>
        <begin position="1"/>
        <end position="25"/>
    </location>
</feature>
<evidence type="ECO:0000256" key="8">
    <source>
        <dbReference type="ARBA" id="ARBA00048434"/>
    </source>
</evidence>
<evidence type="ECO:0000256" key="3">
    <source>
        <dbReference type="ARBA" id="ARBA00022603"/>
    </source>
</evidence>
<dbReference type="FunCoup" id="A0A165VBM4">
    <property type="interactions" value="659"/>
</dbReference>
<organism evidence="11 12">
    <name type="scientific">Neolentinus lepideus HHB14362 ss-1</name>
    <dbReference type="NCBI Taxonomy" id="1314782"/>
    <lineage>
        <taxon>Eukaryota</taxon>
        <taxon>Fungi</taxon>
        <taxon>Dikarya</taxon>
        <taxon>Basidiomycota</taxon>
        <taxon>Agaricomycotina</taxon>
        <taxon>Agaricomycetes</taxon>
        <taxon>Gloeophyllales</taxon>
        <taxon>Gloeophyllaceae</taxon>
        <taxon>Neolentinus</taxon>
    </lineage>
</organism>
<dbReference type="InterPro" id="IPR028564">
    <property type="entry name" value="MT_TRM10-typ"/>
</dbReference>
<keyword evidence="5" id="KW-0949">S-adenosyl-L-methionine</keyword>
<evidence type="ECO:0000256" key="2">
    <source>
        <dbReference type="ARBA" id="ARBA00020451"/>
    </source>
</evidence>
<name>A0A165VBM4_9AGAM</name>
<keyword evidence="3" id="KW-0489">Methyltransferase</keyword>
<dbReference type="STRING" id="1314782.A0A165VBM4"/>
<gene>
    <name evidence="11" type="ORF">NEOLEDRAFT_600845</name>
</gene>
<evidence type="ECO:0000259" key="10">
    <source>
        <dbReference type="PROSITE" id="PS51675"/>
    </source>
</evidence>